<evidence type="ECO:0000256" key="1">
    <source>
        <dbReference type="ARBA" id="ARBA00007074"/>
    </source>
</evidence>
<evidence type="ECO:0000313" key="7">
    <source>
        <dbReference type="Proteomes" id="UP000282211"/>
    </source>
</evidence>
<accession>A0A420WM45</accession>
<dbReference type="PANTHER" id="PTHR47359">
    <property type="entry name" value="PEPTIDOGLYCAN DL-ENDOPEPTIDASE CWLO"/>
    <property type="match status" value="1"/>
</dbReference>
<dbReference type="InterPro" id="IPR038765">
    <property type="entry name" value="Papain-like_cys_pep_sf"/>
</dbReference>
<dbReference type="InterPro" id="IPR051794">
    <property type="entry name" value="PG_Endopeptidase_C40"/>
</dbReference>
<dbReference type="InterPro" id="IPR000064">
    <property type="entry name" value="NLP_P60_dom"/>
</dbReference>
<dbReference type="Pfam" id="PF00877">
    <property type="entry name" value="NLPC_P60"/>
    <property type="match status" value="1"/>
</dbReference>
<keyword evidence="3" id="KW-0378">Hydrolase</keyword>
<dbReference type="GO" id="GO:0008234">
    <property type="term" value="F:cysteine-type peptidase activity"/>
    <property type="evidence" value="ECO:0007669"/>
    <property type="project" value="UniProtKB-KW"/>
</dbReference>
<keyword evidence="4" id="KW-0788">Thiol protease</keyword>
<evidence type="ECO:0000256" key="4">
    <source>
        <dbReference type="ARBA" id="ARBA00022807"/>
    </source>
</evidence>
<keyword evidence="7" id="KW-1185">Reference proteome</keyword>
<reference evidence="6 7" key="1">
    <citation type="submission" date="2018-10" db="EMBL/GenBank/DDBJ databases">
        <title>Genomic Encyclopedia of Type Strains, Phase IV (KMG-IV): sequencing the most valuable type-strain genomes for metagenomic binning, comparative biology and taxonomic classification.</title>
        <authorList>
            <person name="Goeker M."/>
        </authorList>
    </citation>
    <scope>NUCLEOTIDE SEQUENCE [LARGE SCALE GENOMIC DNA]</scope>
    <source>
        <strain evidence="6 7">DSM 22008</strain>
    </source>
</reference>
<evidence type="ECO:0000259" key="5">
    <source>
        <dbReference type="PROSITE" id="PS51935"/>
    </source>
</evidence>
<protein>
    <submittedName>
        <fullName evidence="6">NlpC/P60 family protein</fullName>
    </submittedName>
</protein>
<evidence type="ECO:0000313" key="6">
    <source>
        <dbReference type="EMBL" id="RKQ72060.1"/>
    </source>
</evidence>
<dbReference type="OrthoDB" id="9813368at2"/>
<dbReference type="GO" id="GO:0006508">
    <property type="term" value="P:proteolysis"/>
    <property type="evidence" value="ECO:0007669"/>
    <property type="project" value="UniProtKB-KW"/>
</dbReference>
<gene>
    <name evidence="6" type="ORF">DES40_1397</name>
</gene>
<dbReference type="AlphaFoldDB" id="A0A420WM45"/>
<name>A0A420WM45_9PROT</name>
<evidence type="ECO:0000256" key="2">
    <source>
        <dbReference type="ARBA" id="ARBA00022670"/>
    </source>
</evidence>
<comment type="caution">
    <text evidence="6">The sequence shown here is derived from an EMBL/GenBank/DDBJ whole genome shotgun (WGS) entry which is preliminary data.</text>
</comment>
<evidence type="ECO:0000256" key="3">
    <source>
        <dbReference type="ARBA" id="ARBA00022801"/>
    </source>
</evidence>
<feature type="domain" description="NlpC/P60" evidence="5">
    <location>
        <begin position="149"/>
        <end position="265"/>
    </location>
</feature>
<dbReference type="PANTHER" id="PTHR47359:SF3">
    <property type="entry name" value="NLP_P60 DOMAIN-CONTAINING PROTEIN-RELATED"/>
    <property type="match status" value="1"/>
</dbReference>
<organism evidence="6 7">
    <name type="scientific">Litorimonas taeanensis</name>
    <dbReference type="NCBI Taxonomy" id="568099"/>
    <lineage>
        <taxon>Bacteria</taxon>
        <taxon>Pseudomonadati</taxon>
        <taxon>Pseudomonadota</taxon>
        <taxon>Alphaproteobacteria</taxon>
        <taxon>Maricaulales</taxon>
        <taxon>Robiginitomaculaceae</taxon>
    </lineage>
</organism>
<dbReference type="SUPFAM" id="SSF54001">
    <property type="entry name" value="Cysteine proteinases"/>
    <property type="match status" value="1"/>
</dbReference>
<comment type="similarity">
    <text evidence="1">Belongs to the peptidase C40 family.</text>
</comment>
<proteinExistence type="inferred from homology"/>
<keyword evidence="2" id="KW-0645">Protease</keyword>
<dbReference type="Proteomes" id="UP000282211">
    <property type="component" value="Unassembled WGS sequence"/>
</dbReference>
<dbReference type="Gene3D" id="3.90.1720.10">
    <property type="entry name" value="endopeptidase domain like (from Nostoc punctiforme)"/>
    <property type="match status" value="1"/>
</dbReference>
<sequence length="265" mass="28948">MSDPRITLPTPHPKTMFQGQIIRPSTTLYDNKSLRSGQQTELLFGQRFSVHAQSRLWVWGQAYPLVKNSQRAGYVGYVSRKAISQALTSATHTVIALRAPVFSAANIKSRIRMALPMNSLVHAIEETDDFIKLSTEHFIHKKHVRSQAAAIGEDFVSVALKFIGAPYVWGGTGMMGVDCSGLVQMAFCAAGKDAPRDADMQEAALGETVAGALKRGDLIFWPGHVGIMTDSETLLHANAFHMATAQEPYADAVARIGTPRSIKRL</sequence>
<dbReference type="RefSeq" id="WP_121099940.1">
    <property type="nucleotide sequence ID" value="NZ_RBII01000001.1"/>
</dbReference>
<dbReference type="InParanoid" id="A0A420WM45"/>
<dbReference type="PROSITE" id="PS51935">
    <property type="entry name" value="NLPC_P60"/>
    <property type="match status" value="1"/>
</dbReference>
<dbReference type="EMBL" id="RBII01000001">
    <property type="protein sequence ID" value="RKQ72060.1"/>
    <property type="molecule type" value="Genomic_DNA"/>
</dbReference>